<feature type="transmembrane region" description="Helical" evidence="6">
    <location>
        <begin position="277"/>
        <end position="295"/>
    </location>
</feature>
<dbReference type="Proteomes" id="UP000198615">
    <property type="component" value="Unassembled WGS sequence"/>
</dbReference>
<dbReference type="GO" id="GO:0005886">
    <property type="term" value="C:plasma membrane"/>
    <property type="evidence" value="ECO:0007669"/>
    <property type="project" value="UniProtKB-SubCell"/>
</dbReference>
<feature type="transmembrane region" description="Helical" evidence="6">
    <location>
        <begin position="161"/>
        <end position="181"/>
    </location>
</feature>
<dbReference type="PANTHER" id="PTHR23513">
    <property type="entry name" value="INTEGRAL MEMBRANE EFFLUX PROTEIN-RELATED"/>
    <property type="match status" value="1"/>
</dbReference>
<dbReference type="OrthoDB" id="9808182at2"/>
<keyword evidence="2" id="KW-1003">Cell membrane</keyword>
<feature type="transmembrane region" description="Helical" evidence="6">
    <location>
        <begin position="301"/>
        <end position="322"/>
    </location>
</feature>
<name>A0A8G2BH01_9PROT</name>
<reference evidence="7 8" key="1">
    <citation type="submission" date="2016-10" db="EMBL/GenBank/DDBJ databases">
        <authorList>
            <person name="Varghese N."/>
            <person name="Submissions S."/>
        </authorList>
    </citation>
    <scope>NUCLEOTIDE SEQUENCE [LARGE SCALE GENOMIC DNA]</scope>
    <source>
        <strain evidence="7 8">DSM 18839</strain>
    </source>
</reference>
<sequence>MWLRVVDRPGATVFATLSATEAFSRALVAGVIPLEAYRLLESARDVSIAYTVIGVVALLASFAVPVVIRVIRRKWIFSAGCVFMFMAPLLMLAETVVPFVGALQFRALAVVCVNISLNLYILDYIARKDFVTAEPRRLAFMGVAWFTGPGLGIYLYKTFGLEAVCLPSAVFAVIALAYFWVLRMREDPRVAPAKRRPPTPWANIRRYLAQPRLRLAWAIPFARSSYWAAFFVYPPLYIAKYGGDEMLSAMMLSAGQGMLFAAPLAGRLARELGMRRVIILAFIFTGAICLIAGAIRPSPAIVALLFFVGSAGAMTLDALGNIPFLRSVHAYERSEMTSVFRTYIEVSQLLPAAVYALLLLYFPLSSVFIALGVLLLATAWLSTYLPRRF</sequence>
<feature type="transmembrane region" description="Helical" evidence="6">
    <location>
        <begin position="75"/>
        <end position="93"/>
    </location>
</feature>
<dbReference type="InterPro" id="IPR011701">
    <property type="entry name" value="MFS"/>
</dbReference>
<dbReference type="Pfam" id="PF07690">
    <property type="entry name" value="MFS_1"/>
    <property type="match status" value="1"/>
</dbReference>
<dbReference type="InterPro" id="IPR036259">
    <property type="entry name" value="MFS_trans_sf"/>
</dbReference>
<dbReference type="AlphaFoldDB" id="A0A8G2BH01"/>
<keyword evidence="5 6" id="KW-0472">Membrane</keyword>
<feature type="transmembrane region" description="Helical" evidence="6">
    <location>
        <begin position="215"/>
        <end position="234"/>
    </location>
</feature>
<evidence type="ECO:0000313" key="7">
    <source>
        <dbReference type="EMBL" id="SDF65078.1"/>
    </source>
</evidence>
<keyword evidence="4 6" id="KW-1133">Transmembrane helix</keyword>
<organism evidence="7 8">
    <name type="scientific">Thalassobaculum litoreum DSM 18839</name>
    <dbReference type="NCBI Taxonomy" id="1123362"/>
    <lineage>
        <taxon>Bacteria</taxon>
        <taxon>Pseudomonadati</taxon>
        <taxon>Pseudomonadota</taxon>
        <taxon>Alphaproteobacteria</taxon>
        <taxon>Rhodospirillales</taxon>
        <taxon>Thalassobaculaceae</taxon>
        <taxon>Thalassobaculum</taxon>
    </lineage>
</organism>
<evidence type="ECO:0000256" key="1">
    <source>
        <dbReference type="ARBA" id="ARBA00004651"/>
    </source>
</evidence>
<dbReference type="RefSeq" id="WP_028792738.1">
    <property type="nucleotide sequence ID" value="NZ_FNBW01000005.1"/>
</dbReference>
<dbReference type="Gene3D" id="1.20.1250.20">
    <property type="entry name" value="MFS general substrate transporter like domains"/>
    <property type="match status" value="1"/>
</dbReference>
<comment type="subcellular location">
    <subcellularLocation>
        <location evidence="1">Cell membrane</location>
        <topology evidence="1">Multi-pass membrane protein</topology>
    </subcellularLocation>
</comment>
<evidence type="ECO:0000256" key="4">
    <source>
        <dbReference type="ARBA" id="ARBA00022989"/>
    </source>
</evidence>
<feature type="transmembrane region" description="Helical" evidence="6">
    <location>
        <begin position="343"/>
        <end position="362"/>
    </location>
</feature>
<proteinExistence type="predicted"/>
<evidence type="ECO:0000256" key="5">
    <source>
        <dbReference type="ARBA" id="ARBA00023136"/>
    </source>
</evidence>
<evidence type="ECO:0000256" key="2">
    <source>
        <dbReference type="ARBA" id="ARBA00022475"/>
    </source>
</evidence>
<keyword evidence="8" id="KW-1185">Reference proteome</keyword>
<dbReference type="EMBL" id="FNBW01000005">
    <property type="protein sequence ID" value="SDF65078.1"/>
    <property type="molecule type" value="Genomic_DNA"/>
</dbReference>
<feature type="transmembrane region" description="Helical" evidence="6">
    <location>
        <begin position="368"/>
        <end position="385"/>
    </location>
</feature>
<gene>
    <name evidence="7" type="ORF">SAMN05660686_01921</name>
</gene>
<feature type="transmembrane region" description="Helical" evidence="6">
    <location>
        <begin position="246"/>
        <end position="265"/>
    </location>
</feature>
<accession>A0A8G2BH01</accession>
<evidence type="ECO:0000313" key="8">
    <source>
        <dbReference type="Proteomes" id="UP000198615"/>
    </source>
</evidence>
<feature type="transmembrane region" description="Helical" evidence="6">
    <location>
        <begin position="105"/>
        <end position="126"/>
    </location>
</feature>
<evidence type="ECO:0000256" key="3">
    <source>
        <dbReference type="ARBA" id="ARBA00022692"/>
    </source>
</evidence>
<evidence type="ECO:0000256" key="6">
    <source>
        <dbReference type="SAM" id="Phobius"/>
    </source>
</evidence>
<feature type="transmembrane region" description="Helical" evidence="6">
    <location>
        <begin position="48"/>
        <end position="68"/>
    </location>
</feature>
<keyword evidence="3 6" id="KW-0812">Transmembrane</keyword>
<comment type="caution">
    <text evidence="7">The sequence shown here is derived from an EMBL/GenBank/DDBJ whole genome shotgun (WGS) entry which is preliminary data.</text>
</comment>
<dbReference type="SUPFAM" id="SSF103473">
    <property type="entry name" value="MFS general substrate transporter"/>
    <property type="match status" value="1"/>
</dbReference>
<dbReference type="GO" id="GO:0022857">
    <property type="term" value="F:transmembrane transporter activity"/>
    <property type="evidence" value="ECO:0007669"/>
    <property type="project" value="InterPro"/>
</dbReference>
<protein>
    <submittedName>
        <fullName evidence="7">Major Facilitator Superfamily protein</fullName>
    </submittedName>
</protein>
<dbReference type="PANTHER" id="PTHR23513:SF11">
    <property type="entry name" value="STAPHYLOFERRIN A TRANSPORTER"/>
    <property type="match status" value="1"/>
</dbReference>
<feature type="transmembrane region" description="Helical" evidence="6">
    <location>
        <begin position="138"/>
        <end position="155"/>
    </location>
</feature>